<reference evidence="1 2" key="1">
    <citation type="submission" date="2016-02" db="EMBL/GenBank/DDBJ databases">
        <title>Genome sequencing of a beta-galactosidase producing bacteria Rhizobium sp. 59.</title>
        <authorList>
            <person name="Wang D."/>
            <person name="Kot W."/>
            <person name="Qin Y."/>
            <person name="Hansen L."/>
            <person name="Naqvi K."/>
            <person name="Rensing C."/>
        </authorList>
    </citation>
    <scope>NUCLEOTIDE SEQUENCE [LARGE SCALE GENOMIC DNA]</scope>
    <source>
        <strain evidence="1 2">59</strain>
    </source>
</reference>
<evidence type="ECO:0000313" key="1">
    <source>
        <dbReference type="EMBL" id="OJF90750.1"/>
    </source>
</evidence>
<sequence>MADRILWRASLDDGKAVIELDDVAHLACDQMSDAFAHGGNGIDDMMRSRSLLQAMSKANGRRSKERSAVVLTSPQSRNHSLRLSFWPARVFFM</sequence>
<organism evidence="1 2">
    <name type="scientific">Pararhizobium antarcticum</name>
    <dbReference type="NCBI Taxonomy" id="1798805"/>
    <lineage>
        <taxon>Bacteria</taxon>
        <taxon>Pseudomonadati</taxon>
        <taxon>Pseudomonadota</taxon>
        <taxon>Alphaproteobacteria</taxon>
        <taxon>Hyphomicrobiales</taxon>
        <taxon>Rhizobiaceae</taxon>
        <taxon>Rhizobium/Agrobacterium group</taxon>
        <taxon>Pararhizobium</taxon>
    </lineage>
</organism>
<protein>
    <submittedName>
        <fullName evidence="1">Uncharacterized protein</fullName>
    </submittedName>
</protein>
<name>A0A657LM38_9HYPH</name>
<accession>A0A657LM38</accession>
<dbReference type="EMBL" id="LSRP01000135">
    <property type="protein sequence ID" value="OJF90750.1"/>
    <property type="molecule type" value="Genomic_DNA"/>
</dbReference>
<comment type="caution">
    <text evidence="1">The sequence shown here is derived from an EMBL/GenBank/DDBJ whole genome shotgun (WGS) entry which is preliminary data.</text>
</comment>
<dbReference type="RefSeq" id="WP_071835457.1">
    <property type="nucleotide sequence ID" value="NZ_LSRP01000135.1"/>
</dbReference>
<proteinExistence type="predicted"/>
<dbReference type="AlphaFoldDB" id="A0A657LM38"/>
<gene>
    <name evidence="1" type="ORF">AX760_23940</name>
</gene>
<keyword evidence="2" id="KW-1185">Reference proteome</keyword>
<evidence type="ECO:0000313" key="2">
    <source>
        <dbReference type="Proteomes" id="UP000182661"/>
    </source>
</evidence>
<dbReference type="Proteomes" id="UP000182661">
    <property type="component" value="Unassembled WGS sequence"/>
</dbReference>